<evidence type="ECO:0000313" key="3">
    <source>
        <dbReference type="WBParaSite" id="Minc3s00877g18377"/>
    </source>
</evidence>
<evidence type="ECO:0000313" key="2">
    <source>
        <dbReference type="Proteomes" id="UP000887563"/>
    </source>
</evidence>
<dbReference type="AlphaFoldDB" id="A0A914LWW2"/>
<dbReference type="InterPro" id="IPR006595">
    <property type="entry name" value="CTLH_C"/>
</dbReference>
<sequence>MDSDETFGCLPSLICSNDDDFDGGESSWFNNHFGDANEEYNSVKLHELVIEYLVFSGYKEAADLLIKDAELSPPSDTNQLKKNDLPDQKILENTKNVETLNERSAIHNCIINGDIETAIRLIGEIAPNLLNSNQKLQFKLLRQQLVELIRNKSEVDKVLSFAQSNLADKCSDIPQELFAKLEQTYALLAFDNPETSPFGYLMSLNQRNMLAYEVNEAILSTLNKPSISRLEKLFRVMVWNHHQQKTKDDGRLLTKENAEDISKILFGIREDDGMNELL</sequence>
<dbReference type="WBParaSite" id="Minc3s00877g18377">
    <property type="protein sequence ID" value="Minc3s00877g18377"/>
    <property type="gene ID" value="Minc3s00877g18377"/>
</dbReference>
<dbReference type="PANTHER" id="PTHR12864">
    <property type="entry name" value="RAN BINDING PROTEIN 9-RELATED"/>
    <property type="match status" value="1"/>
</dbReference>
<feature type="domain" description="CTLH" evidence="1">
    <location>
        <begin position="99"/>
        <end position="156"/>
    </location>
</feature>
<keyword evidence="2" id="KW-1185">Reference proteome</keyword>
<dbReference type="InterPro" id="IPR006594">
    <property type="entry name" value="LisH"/>
</dbReference>
<dbReference type="InterPro" id="IPR024964">
    <property type="entry name" value="CTLH/CRA"/>
</dbReference>
<dbReference type="InterPro" id="IPR013144">
    <property type="entry name" value="CRA_dom"/>
</dbReference>
<dbReference type="PROSITE" id="PS50897">
    <property type="entry name" value="CTLH"/>
    <property type="match status" value="1"/>
</dbReference>
<name>A0A914LWW2_MELIC</name>
<dbReference type="SMART" id="SM00757">
    <property type="entry name" value="CRA"/>
    <property type="match status" value="1"/>
</dbReference>
<organism evidence="2 3">
    <name type="scientific">Meloidogyne incognita</name>
    <name type="common">Southern root-knot nematode worm</name>
    <name type="synonym">Oxyuris incognita</name>
    <dbReference type="NCBI Taxonomy" id="6306"/>
    <lineage>
        <taxon>Eukaryota</taxon>
        <taxon>Metazoa</taxon>
        <taxon>Ecdysozoa</taxon>
        <taxon>Nematoda</taxon>
        <taxon>Chromadorea</taxon>
        <taxon>Rhabditida</taxon>
        <taxon>Tylenchina</taxon>
        <taxon>Tylenchomorpha</taxon>
        <taxon>Tylenchoidea</taxon>
        <taxon>Meloidogynidae</taxon>
        <taxon>Meloidogyninae</taxon>
        <taxon>Meloidogyne</taxon>
        <taxon>Meloidogyne incognita group</taxon>
    </lineage>
</organism>
<dbReference type="PROSITE" id="PS50896">
    <property type="entry name" value="LISH"/>
    <property type="match status" value="1"/>
</dbReference>
<dbReference type="Proteomes" id="UP000887563">
    <property type="component" value="Unplaced"/>
</dbReference>
<dbReference type="SMART" id="SM00668">
    <property type="entry name" value="CTLH"/>
    <property type="match status" value="1"/>
</dbReference>
<dbReference type="InterPro" id="IPR050618">
    <property type="entry name" value="Ubq-SigPath_Reg"/>
</dbReference>
<proteinExistence type="predicted"/>
<dbReference type="Pfam" id="PF10607">
    <property type="entry name" value="CTLH"/>
    <property type="match status" value="1"/>
</dbReference>
<reference evidence="3" key="1">
    <citation type="submission" date="2022-11" db="UniProtKB">
        <authorList>
            <consortium name="WormBaseParasite"/>
        </authorList>
    </citation>
    <scope>IDENTIFICATION</scope>
</reference>
<dbReference type="SMART" id="SM00667">
    <property type="entry name" value="LisH"/>
    <property type="match status" value="1"/>
</dbReference>
<accession>A0A914LWW2</accession>
<evidence type="ECO:0000259" key="1">
    <source>
        <dbReference type="PROSITE" id="PS50897"/>
    </source>
</evidence>
<protein>
    <recommendedName>
        <fullName evidence="1">CTLH domain-containing protein</fullName>
    </recommendedName>
</protein>